<keyword evidence="1" id="KW-0805">Transcription regulation</keyword>
<dbReference type="PROSITE" id="PS01124">
    <property type="entry name" value="HTH_ARAC_FAMILY_2"/>
    <property type="match status" value="1"/>
</dbReference>
<dbReference type="SMART" id="SM00342">
    <property type="entry name" value="HTH_ARAC"/>
    <property type="match status" value="1"/>
</dbReference>
<dbReference type="Gene3D" id="1.10.10.60">
    <property type="entry name" value="Homeodomain-like"/>
    <property type="match status" value="2"/>
</dbReference>
<dbReference type="Pfam" id="PF12852">
    <property type="entry name" value="Cupin_6"/>
    <property type="match status" value="1"/>
</dbReference>
<evidence type="ECO:0000256" key="2">
    <source>
        <dbReference type="ARBA" id="ARBA00023125"/>
    </source>
</evidence>
<dbReference type="GO" id="GO:0043565">
    <property type="term" value="F:sequence-specific DNA binding"/>
    <property type="evidence" value="ECO:0007669"/>
    <property type="project" value="InterPro"/>
</dbReference>
<comment type="caution">
    <text evidence="5">The sequence shown here is derived from an EMBL/GenBank/DDBJ whole genome shotgun (WGS) entry which is preliminary data.</text>
</comment>
<dbReference type="SUPFAM" id="SSF46689">
    <property type="entry name" value="Homeodomain-like"/>
    <property type="match status" value="2"/>
</dbReference>
<dbReference type="InterPro" id="IPR032783">
    <property type="entry name" value="AraC_lig"/>
</dbReference>
<reference evidence="5" key="2">
    <citation type="submission" date="2021-01" db="EMBL/GenBank/DDBJ databases">
        <authorList>
            <person name="Mieszkin S."/>
            <person name="Pouder E."/>
            <person name="Alain K."/>
        </authorList>
    </citation>
    <scope>NUCLEOTIDE SEQUENCE</scope>
    <source>
        <strain evidence="5">HW T2.11</strain>
    </source>
</reference>
<dbReference type="InterPro" id="IPR018062">
    <property type="entry name" value="HTH_AraC-typ_CS"/>
</dbReference>
<evidence type="ECO:0000256" key="1">
    <source>
        <dbReference type="ARBA" id="ARBA00023015"/>
    </source>
</evidence>
<accession>A0A963YSG3</accession>
<dbReference type="PANTHER" id="PTHR46796:SF13">
    <property type="entry name" value="HTH-TYPE TRANSCRIPTIONAL ACTIVATOR RHAS"/>
    <property type="match status" value="1"/>
</dbReference>
<dbReference type="PRINTS" id="PR00032">
    <property type="entry name" value="HTHARAC"/>
</dbReference>
<keyword evidence="3" id="KW-0804">Transcription</keyword>
<dbReference type="PROSITE" id="PS00041">
    <property type="entry name" value="HTH_ARAC_FAMILY_1"/>
    <property type="match status" value="1"/>
</dbReference>
<dbReference type="InterPro" id="IPR018060">
    <property type="entry name" value="HTH_AraC"/>
</dbReference>
<gene>
    <name evidence="5" type="ORF">ASILVAE211_13835</name>
</gene>
<proteinExistence type="predicted"/>
<reference evidence="5" key="1">
    <citation type="journal article" date="2021" name="Microorganisms">
        <title>Acidisoma silvae sp. nov. and Acidisomacellulosilytica sp. nov., Two Acidophilic Bacteria Isolated from Decaying Wood, Hydrolyzing Cellulose and Producing Poly-3-hydroxybutyrate.</title>
        <authorList>
            <person name="Mieszkin S."/>
            <person name="Pouder E."/>
            <person name="Uroz S."/>
            <person name="Simon-Colin C."/>
            <person name="Alain K."/>
        </authorList>
    </citation>
    <scope>NUCLEOTIDE SEQUENCE</scope>
    <source>
        <strain evidence="5">HW T2.11</strain>
    </source>
</reference>
<protein>
    <submittedName>
        <fullName evidence="5">AraC family transcriptional regulator</fullName>
    </submittedName>
</protein>
<organism evidence="5 6">
    <name type="scientific">Acidisoma silvae</name>
    <dbReference type="NCBI Taxonomy" id="2802396"/>
    <lineage>
        <taxon>Bacteria</taxon>
        <taxon>Pseudomonadati</taxon>
        <taxon>Pseudomonadota</taxon>
        <taxon>Alphaproteobacteria</taxon>
        <taxon>Acetobacterales</taxon>
        <taxon>Acidocellaceae</taxon>
        <taxon>Acidisoma</taxon>
    </lineage>
</organism>
<evidence type="ECO:0000256" key="3">
    <source>
        <dbReference type="ARBA" id="ARBA00023163"/>
    </source>
</evidence>
<dbReference type="Pfam" id="PF12833">
    <property type="entry name" value="HTH_18"/>
    <property type="match status" value="1"/>
</dbReference>
<dbReference type="Proteomes" id="UP000708298">
    <property type="component" value="Unassembled WGS sequence"/>
</dbReference>
<dbReference type="InterPro" id="IPR020449">
    <property type="entry name" value="Tscrpt_reg_AraC-type_HTH"/>
</dbReference>
<dbReference type="PANTHER" id="PTHR46796">
    <property type="entry name" value="HTH-TYPE TRANSCRIPTIONAL ACTIVATOR RHAS-RELATED"/>
    <property type="match status" value="1"/>
</dbReference>
<name>A0A963YSG3_9PROT</name>
<dbReference type="EMBL" id="JAESVB010000005">
    <property type="protein sequence ID" value="MCB8876268.1"/>
    <property type="molecule type" value="Genomic_DNA"/>
</dbReference>
<sequence length="305" mass="33030">MSPDVSDPLAEIISLLRPKIAFTKVASGAGPWRLRKESDGHLFYCVVVEGGCRIRLDGQDELTLEVSDFVLTTAATGFSMSSLHPDSGTMPLSEPNQLPTGEFWLGDRDQPVNVRNLVGHCTFTSPDAALLMSLMPAMVHVKGEKRLATLVSLLGEEAKGNRPGQEVALGHLLELMLIEAFRSTANLGTMPSLIRGLADERLAAAIRCMHRAPGHEWTMAELAKEAALSRSAFFDRFRREVGMTPMEYLLNWRMALAKDLLQGNGGGIAAVAAQVGYRSASSFSVAFSKHVGIAPAQYARAGHTR</sequence>
<keyword evidence="2" id="KW-0238">DNA-binding</keyword>
<dbReference type="InterPro" id="IPR009057">
    <property type="entry name" value="Homeodomain-like_sf"/>
</dbReference>
<dbReference type="InterPro" id="IPR050204">
    <property type="entry name" value="AraC_XylS_family_regulators"/>
</dbReference>
<feature type="domain" description="HTH araC/xylS-type" evidence="4">
    <location>
        <begin position="200"/>
        <end position="301"/>
    </location>
</feature>
<evidence type="ECO:0000259" key="4">
    <source>
        <dbReference type="PROSITE" id="PS01124"/>
    </source>
</evidence>
<dbReference type="GO" id="GO:0003700">
    <property type="term" value="F:DNA-binding transcription factor activity"/>
    <property type="evidence" value="ECO:0007669"/>
    <property type="project" value="InterPro"/>
</dbReference>
<evidence type="ECO:0000313" key="6">
    <source>
        <dbReference type="Proteomes" id="UP000708298"/>
    </source>
</evidence>
<keyword evidence="6" id="KW-1185">Reference proteome</keyword>
<evidence type="ECO:0000313" key="5">
    <source>
        <dbReference type="EMBL" id="MCB8876268.1"/>
    </source>
</evidence>
<dbReference type="AlphaFoldDB" id="A0A963YSG3"/>